<feature type="compositionally biased region" description="Low complexity" evidence="1">
    <location>
        <begin position="145"/>
        <end position="159"/>
    </location>
</feature>
<evidence type="ECO:0000313" key="4">
    <source>
        <dbReference type="Proteomes" id="UP000183832"/>
    </source>
</evidence>
<evidence type="ECO:0000259" key="2">
    <source>
        <dbReference type="Pfam" id="PF00564"/>
    </source>
</evidence>
<feature type="compositionally biased region" description="Acidic residues" evidence="1">
    <location>
        <begin position="131"/>
        <end position="140"/>
    </location>
</feature>
<feature type="compositionally biased region" description="Basic and acidic residues" evidence="1">
    <location>
        <begin position="336"/>
        <end position="358"/>
    </location>
</feature>
<dbReference type="EMBL" id="CVRI01000020">
    <property type="protein sequence ID" value="CRK90993.1"/>
    <property type="molecule type" value="Genomic_DNA"/>
</dbReference>
<reference evidence="3 4" key="1">
    <citation type="submission" date="2015-04" db="EMBL/GenBank/DDBJ databases">
        <authorList>
            <person name="Syromyatnikov M.Y."/>
            <person name="Popov V.N."/>
        </authorList>
    </citation>
    <scope>NUCLEOTIDE SEQUENCE [LARGE SCALE GENOMIC DNA]</scope>
</reference>
<feature type="compositionally biased region" description="Basic and acidic residues" evidence="1">
    <location>
        <begin position="249"/>
        <end position="258"/>
    </location>
</feature>
<name>A0A1J1HXW9_9DIPT</name>
<evidence type="ECO:0000313" key="3">
    <source>
        <dbReference type="EMBL" id="CRK90993.1"/>
    </source>
</evidence>
<feature type="compositionally biased region" description="Polar residues" evidence="1">
    <location>
        <begin position="283"/>
        <end position="300"/>
    </location>
</feature>
<dbReference type="AlphaFoldDB" id="A0A1J1HXW9"/>
<accession>A0A1J1HXW9</accession>
<keyword evidence="4" id="KW-1185">Reference proteome</keyword>
<feature type="region of interest" description="Disordered" evidence="1">
    <location>
        <begin position="125"/>
        <end position="178"/>
    </location>
</feature>
<dbReference type="Gene3D" id="3.10.20.90">
    <property type="entry name" value="Phosphatidylinositol 3-kinase Catalytic Subunit, Chain A, domain 1"/>
    <property type="match status" value="1"/>
</dbReference>
<proteinExistence type="predicted"/>
<dbReference type="InterPro" id="IPR000270">
    <property type="entry name" value="PB1_dom"/>
</dbReference>
<evidence type="ECO:0000256" key="1">
    <source>
        <dbReference type="SAM" id="MobiDB-lite"/>
    </source>
</evidence>
<organism evidence="3 4">
    <name type="scientific">Clunio marinus</name>
    <dbReference type="NCBI Taxonomy" id="568069"/>
    <lineage>
        <taxon>Eukaryota</taxon>
        <taxon>Metazoa</taxon>
        <taxon>Ecdysozoa</taxon>
        <taxon>Arthropoda</taxon>
        <taxon>Hexapoda</taxon>
        <taxon>Insecta</taxon>
        <taxon>Pterygota</taxon>
        <taxon>Neoptera</taxon>
        <taxon>Endopterygota</taxon>
        <taxon>Diptera</taxon>
        <taxon>Nematocera</taxon>
        <taxon>Chironomoidea</taxon>
        <taxon>Chironomidae</taxon>
        <taxon>Clunio</taxon>
    </lineage>
</organism>
<feature type="domain" description="PB1" evidence="2">
    <location>
        <begin position="23"/>
        <end position="78"/>
    </location>
</feature>
<protein>
    <submittedName>
        <fullName evidence="3">CLUMA_CG004681, isoform A</fullName>
    </submittedName>
</protein>
<gene>
    <name evidence="3" type="ORF">CLUMA_CG004681</name>
</gene>
<sequence>MLKVLKVYLKNSKQLQNDEIYCIRLSFNEELETLKNKVFLRCPLLQNEDPQIYWFDLENDKIRITCDDDLKFFMEESACHKVIFDFRPETEQELSRKRSLSQIYDESIESSKRIRKQFENIVLSSDSSSMETDDDDDDDLSFVGNVSSVTNSKNSSSNNIPEQDLFDAGPSTSAGRKSPNVNIISVDIIKPLSEDENINKNENEIQIIDDESIKETSQSIDASGEEVVTVQDENLTAKSNETLTIDLRGSSDKKEQTETNRIVISDSSDDETESNNNEKDQRNPQGPSASASSYSFTNVNGEGFESQSFSGNSNGQHHSHSFRRHWRPNTHHRAHSFNEQRRHHFDEQRQQFSEQRRQFEEQMRNMNRTNTENMERIQQHARMAREHAARAIRASTSAIPDLVSSFQAHFRRPLFSVSDLNQQIFGNLHRR</sequence>
<feature type="region of interest" description="Disordered" evidence="1">
    <location>
        <begin position="246"/>
        <end position="358"/>
    </location>
</feature>
<dbReference type="SUPFAM" id="SSF54277">
    <property type="entry name" value="CAD &amp; PB1 domains"/>
    <property type="match status" value="1"/>
</dbReference>
<dbReference type="OrthoDB" id="7791555at2759"/>
<feature type="compositionally biased region" description="Basic residues" evidence="1">
    <location>
        <begin position="317"/>
        <end position="335"/>
    </location>
</feature>
<dbReference type="Pfam" id="PF00564">
    <property type="entry name" value="PB1"/>
    <property type="match status" value="1"/>
</dbReference>
<dbReference type="Proteomes" id="UP000183832">
    <property type="component" value="Unassembled WGS sequence"/>
</dbReference>